<keyword evidence="3" id="KW-1185">Reference proteome</keyword>
<comment type="caution">
    <text evidence="2">The sequence shown here is derived from an EMBL/GenBank/DDBJ whole genome shotgun (WGS) entry which is preliminary data.</text>
</comment>
<name>A0AAU9WML7_9CNID</name>
<accession>A0AAU9WML7</accession>
<dbReference type="Proteomes" id="UP001159428">
    <property type="component" value="Unassembled WGS sequence"/>
</dbReference>
<dbReference type="AlphaFoldDB" id="A0AAU9WML7"/>
<proteinExistence type="predicted"/>
<organism evidence="2 3">
    <name type="scientific">Pocillopora meandrina</name>
    <dbReference type="NCBI Taxonomy" id="46732"/>
    <lineage>
        <taxon>Eukaryota</taxon>
        <taxon>Metazoa</taxon>
        <taxon>Cnidaria</taxon>
        <taxon>Anthozoa</taxon>
        <taxon>Hexacorallia</taxon>
        <taxon>Scleractinia</taxon>
        <taxon>Astrocoeniina</taxon>
        <taxon>Pocilloporidae</taxon>
        <taxon>Pocillopora</taxon>
    </lineage>
</organism>
<protein>
    <submittedName>
        <fullName evidence="2">Uncharacterized protein</fullName>
    </submittedName>
</protein>
<dbReference type="EMBL" id="CALNXJ010000017">
    <property type="protein sequence ID" value="CAH3119322.1"/>
    <property type="molecule type" value="Genomic_DNA"/>
</dbReference>
<gene>
    <name evidence="2" type="ORF">PMEA_00008241</name>
</gene>
<evidence type="ECO:0000256" key="1">
    <source>
        <dbReference type="SAM" id="MobiDB-lite"/>
    </source>
</evidence>
<reference evidence="2 3" key="1">
    <citation type="submission" date="2022-05" db="EMBL/GenBank/DDBJ databases">
        <authorList>
            <consortium name="Genoscope - CEA"/>
            <person name="William W."/>
        </authorList>
    </citation>
    <scope>NUCLEOTIDE SEQUENCE [LARGE SCALE GENOMIC DNA]</scope>
</reference>
<evidence type="ECO:0000313" key="2">
    <source>
        <dbReference type="EMBL" id="CAH3119322.1"/>
    </source>
</evidence>
<sequence length="418" mass="47522">MRMNLGSRSTKTTRALVTPRYTELYCKQREEMSSSLSGEMTTTKVMTKRTEKLFHVGGKRKVSSQFGEECLDGRKSFIFSWNKQHRVIHEQALRHHFDPNKKGQKFHYQRQFPHQESKPGPELRATLTELGIPQGPKTQKSPTCTLKSSSRRDEATSAIEAVKGRQTGTYGIGVNSTECGGRHRRLVEPSLNNQSYYAGETLPSVSGGIKDFAILGCNVSRESLEDAKKVFNKLRPSLHFSEEPFVDNLQSTKVEVFLRDNHFIFSVLVMDGSTTSDSYDKQRWMECQRLVENIKDKVALRVILLICHRNPSNSSVKGDSRYNDFIARISRIEKTFVMEVNNGELAVNEDIMVELLTPPVTASITNKQMVRSRGSLEMEANAAHTSREVSLKRYSSERKSIHEKVAQNPPQLVWLSQF</sequence>
<feature type="compositionally biased region" description="Polar residues" evidence="1">
    <location>
        <begin position="136"/>
        <end position="148"/>
    </location>
</feature>
<evidence type="ECO:0000313" key="3">
    <source>
        <dbReference type="Proteomes" id="UP001159428"/>
    </source>
</evidence>
<feature type="region of interest" description="Disordered" evidence="1">
    <location>
        <begin position="132"/>
        <end position="152"/>
    </location>
</feature>